<sequence>ETPNTWRHSLSRDTYRSLNKRYGQMEMERQELIYDLYSSEKTFVQSARHVIRTYFQPLRSRDSRTWLPGLPADVARLFDWLEDIVNLHVALARALAGVVAVWKTGAIVSRVGGTLRAFVPQLEIYMPYLVKLDSVREILRLHAEKDRGELGEYLRMRERERVDGEWGLNKLLEEPVARLDKHLDSYQVRSHLLSMAQWLTRICTAALRSHAEGASRPSCCLVTILRHSHGSSRDRRGQGS</sequence>
<name>A0A5C3PXE2_9APHY</name>
<dbReference type="InterPro" id="IPR035899">
    <property type="entry name" value="DBL_dom_sf"/>
</dbReference>
<dbReference type="GO" id="GO:0005085">
    <property type="term" value="F:guanyl-nucleotide exchange factor activity"/>
    <property type="evidence" value="ECO:0007669"/>
    <property type="project" value="InterPro"/>
</dbReference>
<feature type="domain" description="DH" evidence="1">
    <location>
        <begin position="28"/>
        <end position="182"/>
    </location>
</feature>
<dbReference type="InterPro" id="IPR000219">
    <property type="entry name" value="DH_dom"/>
</dbReference>
<organism evidence="2 3">
    <name type="scientific">Polyporus arcularius HHB13444</name>
    <dbReference type="NCBI Taxonomy" id="1314778"/>
    <lineage>
        <taxon>Eukaryota</taxon>
        <taxon>Fungi</taxon>
        <taxon>Dikarya</taxon>
        <taxon>Basidiomycota</taxon>
        <taxon>Agaricomycotina</taxon>
        <taxon>Agaricomycetes</taxon>
        <taxon>Polyporales</taxon>
        <taxon>Polyporaceae</taxon>
        <taxon>Polyporus</taxon>
    </lineage>
</organism>
<evidence type="ECO:0000313" key="2">
    <source>
        <dbReference type="EMBL" id="TFK94514.1"/>
    </source>
</evidence>
<protein>
    <submittedName>
        <fullName evidence="2">Dbl homology domain-containing protein</fullName>
    </submittedName>
</protein>
<dbReference type="STRING" id="1314778.A0A5C3PXE2"/>
<dbReference type="InParanoid" id="A0A5C3PXE2"/>
<dbReference type="EMBL" id="ML210968">
    <property type="protein sequence ID" value="TFK94514.1"/>
    <property type="molecule type" value="Genomic_DNA"/>
</dbReference>
<dbReference type="PANTHER" id="PTHR12673:SF159">
    <property type="entry name" value="LD03170P"/>
    <property type="match status" value="1"/>
</dbReference>
<accession>A0A5C3PXE2</accession>
<proteinExistence type="predicted"/>
<dbReference type="SUPFAM" id="SSF48065">
    <property type="entry name" value="DBL homology domain (DH-domain)"/>
    <property type="match status" value="1"/>
</dbReference>
<gene>
    <name evidence="2" type="ORF">K466DRAFT_476298</name>
</gene>
<feature type="non-terminal residue" evidence="2">
    <location>
        <position position="1"/>
    </location>
</feature>
<dbReference type="GO" id="GO:0005737">
    <property type="term" value="C:cytoplasm"/>
    <property type="evidence" value="ECO:0007669"/>
    <property type="project" value="TreeGrafter"/>
</dbReference>
<dbReference type="PANTHER" id="PTHR12673">
    <property type="entry name" value="FACIOGENITAL DYSPLASIA PROTEIN"/>
    <property type="match status" value="1"/>
</dbReference>
<dbReference type="AlphaFoldDB" id="A0A5C3PXE2"/>
<reference evidence="2 3" key="1">
    <citation type="journal article" date="2019" name="Nat. Ecol. Evol.">
        <title>Megaphylogeny resolves global patterns of mushroom evolution.</title>
        <authorList>
            <person name="Varga T."/>
            <person name="Krizsan K."/>
            <person name="Foldi C."/>
            <person name="Dima B."/>
            <person name="Sanchez-Garcia M."/>
            <person name="Sanchez-Ramirez S."/>
            <person name="Szollosi G.J."/>
            <person name="Szarkandi J.G."/>
            <person name="Papp V."/>
            <person name="Albert L."/>
            <person name="Andreopoulos W."/>
            <person name="Angelini C."/>
            <person name="Antonin V."/>
            <person name="Barry K.W."/>
            <person name="Bougher N.L."/>
            <person name="Buchanan P."/>
            <person name="Buyck B."/>
            <person name="Bense V."/>
            <person name="Catcheside P."/>
            <person name="Chovatia M."/>
            <person name="Cooper J."/>
            <person name="Damon W."/>
            <person name="Desjardin D."/>
            <person name="Finy P."/>
            <person name="Geml J."/>
            <person name="Haridas S."/>
            <person name="Hughes K."/>
            <person name="Justo A."/>
            <person name="Karasinski D."/>
            <person name="Kautmanova I."/>
            <person name="Kiss B."/>
            <person name="Kocsube S."/>
            <person name="Kotiranta H."/>
            <person name="LaButti K.M."/>
            <person name="Lechner B.E."/>
            <person name="Liimatainen K."/>
            <person name="Lipzen A."/>
            <person name="Lukacs Z."/>
            <person name="Mihaltcheva S."/>
            <person name="Morgado L.N."/>
            <person name="Niskanen T."/>
            <person name="Noordeloos M.E."/>
            <person name="Ohm R.A."/>
            <person name="Ortiz-Santana B."/>
            <person name="Ovrebo C."/>
            <person name="Racz N."/>
            <person name="Riley R."/>
            <person name="Savchenko A."/>
            <person name="Shiryaev A."/>
            <person name="Soop K."/>
            <person name="Spirin V."/>
            <person name="Szebenyi C."/>
            <person name="Tomsovsky M."/>
            <person name="Tulloss R.E."/>
            <person name="Uehling J."/>
            <person name="Grigoriev I.V."/>
            <person name="Vagvolgyi C."/>
            <person name="Papp T."/>
            <person name="Martin F.M."/>
            <person name="Miettinen O."/>
            <person name="Hibbett D.S."/>
            <person name="Nagy L.G."/>
        </authorList>
    </citation>
    <scope>NUCLEOTIDE SEQUENCE [LARGE SCALE GENOMIC DNA]</scope>
    <source>
        <strain evidence="2 3">HHB13444</strain>
    </source>
</reference>
<dbReference type="Gene3D" id="1.20.900.10">
    <property type="entry name" value="Dbl homology (DH) domain"/>
    <property type="match status" value="1"/>
</dbReference>
<dbReference type="Pfam" id="PF00621">
    <property type="entry name" value="RhoGEF"/>
    <property type="match status" value="1"/>
</dbReference>
<evidence type="ECO:0000313" key="3">
    <source>
        <dbReference type="Proteomes" id="UP000308197"/>
    </source>
</evidence>
<evidence type="ECO:0000259" key="1">
    <source>
        <dbReference type="PROSITE" id="PS50010"/>
    </source>
</evidence>
<dbReference type="SMART" id="SM00325">
    <property type="entry name" value="RhoGEF"/>
    <property type="match status" value="1"/>
</dbReference>
<dbReference type="Proteomes" id="UP000308197">
    <property type="component" value="Unassembled WGS sequence"/>
</dbReference>
<dbReference type="InterPro" id="IPR051092">
    <property type="entry name" value="FYVE_RhoGEF_PH"/>
</dbReference>
<dbReference type="PROSITE" id="PS50010">
    <property type="entry name" value="DH_2"/>
    <property type="match status" value="1"/>
</dbReference>
<keyword evidence="3" id="KW-1185">Reference proteome</keyword>